<keyword evidence="3" id="KW-1185">Reference proteome</keyword>
<dbReference type="RefSeq" id="WP_119599415.1">
    <property type="nucleotide sequence ID" value="NZ_QXQA01000004.1"/>
</dbReference>
<evidence type="ECO:0000256" key="1">
    <source>
        <dbReference type="SAM" id="Phobius"/>
    </source>
</evidence>
<keyword evidence="1" id="KW-0812">Transmembrane</keyword>
<feature type="transmembrane region" description="Helical" evidence="1">
    <location>
        <begin position="12"/>
        <end position="38"/>
    </location>
</feature>
<keyword evidence="1" id="KW-1133">Transmembrane helix</keyword>
<evidence type="ECO:0000313" key="2">
    <source>
        <dbReference type="EMBL" id="RIX53694.1"/>
    </source>
</evidence>
<name>A0A3A1UZJ3_9BACL</name>
<comment type="caution">
    <text evidence="2">The sequence shown here is derived from an EMBL/GenBank/DDBJ whole genome shotgun (WGS) entry which is preliminary data.</text>
</comment>
<evidence type="ECO:0000313" key="3">
    <source>
        <dbReference type="Proteomes" id="UP000266482"/>
    </source>
</evidence>
<keyword evidence="1" id="KW-0472">Membrane</keyword>
<dbReference type="Proteomes" id="UP000266482">
    <property type="component" value="Unassembled WGS sequence"/>
</dbReference>
<organism evidence="2 3">
    <name type="scientific">Paenibacillus nanensis</name>
    <dbReference type="NCBI Taxonomy" id="393251"/>
    <lineage>
        <taxon>Bacteria</taxon>
        <taxon>Bacillati</taxon>
        <taxon>Bacillota</taxon>
        <taxon>Bacilli</taxon>
        <taxon>Bacillales</taxon>
        <taxon>Paenibacillaceae</taxon>
        <taxon>Paenibacillus</taxon>
    </lineage>
</organism>
<proteinExistence type="predicted"/>
<dbReference type="AlphaFoldDB" id="A0A3A1UZJ3"/>
<protein>
    <submittedName>
        <fullName evidence="2">Uncharacterized protein</fullName>
    </submittedName>
</protein>
<reference evidence="2 3" key="1">
    <citation type="submission" date="2018-09" db="EMBL/GenBank/DDBJ databases">
        <title>Paenibacillus aracenensis nov. sp. isolated from a cave in southern Spain.</title>
        <authorList>
            <person name="Jurado V."/>
            <person name="Gutierrez-Patricio S."/>
            <person name="Gonzalez-Pimentel J.L."/>
            <person name="Miller A.Z."/>
            <person name="Laiz L."/>
            <person name="Saiz-Jimenez C."/>
        </authorList>
    </citation>
    <scope>NUCLEOTIDE SEQUENCE [LARGE SCALE GENOMIC DNA]</scope>
    <source>
        <strain evidence="2 3">DSM 22867</strain>
    </source>
</reference>
<accession>A0A3A1UZJ3</accession>
<gene>
    <name evidence="2" type="ORF">D3P08_09745</name>
</gene>
<dbReference type="EMBL" id="QXQA01000004">
    <property type="protein sequence ID" value="RIX53694.1"/>
    <property type="molecule type" value="Genomic_DNA"/>
</dbReference>
<sequence>MSRKRVIIEAVGVGAAASAVLTTLLMILMGSILTAAYVPDIVNSYASVDYLESKVAFGKREEIPDCSMSQGLFYLSPSEVFIIGCA</sequence>
<dbReference type="OrthoDB" id="2665047at2"/>